<sequence>MNRSREPEADILPTLGALTRKLRALFDDRTQAYGLTEARARLLLRLSQNGPMTQSELADAMGVEPPTMVRLIDGMEATGAVRREVVPGDRRQRHVLLTEAAQAQAESVQALTDQLRSDVLQGIAPEDVAVTQRVLRQMLENVAKASQS</sequence>
<dbReference type="SMART" id="SM00347">
    <property type="entry name" value="HTH_MARR"/>
    <property type="match status" value="1"/>
</dbReference>
<keyword evidence="1" id="KW-0805">Transcription regulation</keyword>
<dbReference type="RefSeq" id="WP_255329475.1">
    <property type="nucleotide sequence ID" value="NZ_JAKZEU010000002.1"/>
</dbReference>
<evidence type="ECO:0000313" key="6">
    <source>
        <dbReference type="Proteomes" id="UP001203945"/>
    </source>
</evidence>
<dbReference type="Gene3D" id="1.10.10.10">
    <property type="entry name" value="Winged helix-like DNA-binding domain superfamily/Winged helix DNA-binding domain"/>
    <property type="match status" value="1"/>
</dbReference>
<evidence type="ECO:0000256" key="2">
    <source>
        <dbReference type="ARBA" id="ARBA00023125"/>
    </source>
</evidence>
<accession>A0ABT1MQD3</accession>
<dbReference type="InterPro" id="IPR036390">
    <property type="entry name" value="WH_DNA-bd_sf"/>
</dbReference>
<dbReference type="Pfam" id="PF01047">
    <property type="entry name" value="MarR"/>
    <property type="match status" value="1"/>
</dbReference>
<dbReference type="Proteomes" id="UP001203945">
    <property type="component" value="Unassembled WGS sequence"/>
</dbReference>
<dbReference type="PROSITE" id="PS50995">
    <property type="entry name" value="HTH_MARR_2"/>
    <property type="match status" value="1"/>
</dbReference>
<dbReference type="PROSITE" id="PS01117">
    <property type="entry name" value="HTH_MARR_1"/>
    <property type="match status" value="1"/>
</dbReference>
<dbReference type="InterPro" id="IPR000835">
    <property type="entry name" value="HTH_MarR-typ"/>
</dbReference>
<dbReference type="PANTHER" id="PTHR42756">
    <property type="entry name" value="TRANSCRIPTIONAL REGULATOR, MARR"/>
    <property type="match status" value="1"/>
</dbReference>
<dbReference type="SUPFAM" id="SSF46785">
    <property type="entry name" value="Winged helix' DNA-binding domain"/>
    <property type="match status" value="1"/>
</dbReference>
<name>A0ABT1MQD3_9RHOB</name>
<keyword evidence="3" id="KW-0804">Transcription</keyword>
<evidence type="ECO:0000259" key="4">
    <source>
        <dbReference type="PROSITE" id="PS50995"/>
    </source>
</evidence>
<evidence type="ECO:0000256" key="3">
    <source>
        <dbReference type="ARBA" id="ARBA00023163"/>
    </source>
</evidence>
<reference evidence="5 6" key="1">
    <citation type="submission" date="2022-03" db="EMBL/GenBank/DDBJ databases">
        <authorList>
            <person name="He Y."/>
        </authorList>
    </citation>
    <scope>NUCLEOTIDE SEQUENCE [LARGE SCALE GENOMIC DNA]</scope>
    <source>
        <strain evidence="5 6">TK19116</strain>
    </source>
</reference>
<evidence type="ECO:0000256" key="1">
    <source>
        <dbReference type="ARBA" id="ARBA00023015"/>
    </source>
</evidence>
<dbReference type="EMBL" id="JAKZEU010000002">
    <property type="protein sequence ID" value="MCQ0970502.1"/>
    <property type="molecule type" value="Genomic_DNA"/>
</dbReference>
<evidence type="ECO:0000313" key="5">
    <source>
        <dbReference type="EMBL" id="MCQ0970502.1"/>
    </source>
</evidence>
<dbReference type="PRINTS" id="PR00598">
    <property type="entry name" value="HTHMARR"/>
</dbReference>
<feature type="domain" description="HTH marR-type" evidence="4">
    <location>
        <begin position="8"/>
        <end position="140"/>
    </location>
</feature>
<keyword evidence="2" id="KW-0238">DNA-binding</keyword>
<organism evidence="5 6">
    <name type="scientific">Paracoccus albicereus</name>
    <dbReference type="NCBI Taxonomy" id="2922394"/>
    <lineage>
        <taxon>Bacteria</taxon>
        <taxon>Pseudomonadati</taxon>
        <taxon>Pseudomonadota</taxon>
        <taxon>Alphaproteobacteria</taxon>
        <taxon>Rhodobacterales</taxon>
        <taxon>Paracoccaceae</taxon>
        <taxon>Paracoccus</taxon>
    </lineage>
</organism>
<dbReference type="PANTHER" id="PTHR42756:SF1">
    <property type="entry name" value="TRANSCRIPTIONAL REPRESSOR OF EMRAB OPERON"/>
    <property type="match status" value="1"/>
</dbReference>
<proteinExistence type="predicted"/>
<comment type="caution">
    <text evidence="5">The sequence shown here is derived from an EMBL/GenBank/DDBJ whole genome shotgun (WGS) entry which is preliminary data.</text>
</comment>
<dbReference type="InterPro" id="IPR023187">
    <property type="entry name" value="Tscrpt_reg_MarR-type_CS"/>
</dbReference>
<keyword evidence="6" id="KW-1185">Reference proteome</keyword>
<gene>
    <name evidence="5" type="ORF">MLD63_08710</name>
</gene>
<dbReference type="InterPro" id="IPR036388">
    <property type="entry name" value="WH-like_DNA-bd_sf"/>
</dbReference>
<protein>
    <submittedName>
        <fullName evidence="5">MarR family transcriptional regulator</fullName>
    </submittedName>
</protein>